<protein>
    <submittedName>
        <fullName evidence="2">Uncharacterized protein</fullName>
    </submittedName>
</protein>
<comment type="caution">
    <text evidence="2">The sequence shown here is derived from an EMBL/GenBank/DDBJ whole genome shotgun (WGS) entry which is preliminary data.</text>
</comment>
<feature type="signal peptide" evidence="1">
    <location>
        <begin position="1"/>
        <end position="23"/>
    </location>
</feature>
<reference evidence="2 3" key="1">
    <citation type="submission" date="2020-07" db="EMBL/GenBank/DDBJ databases">
        <title>Pseudogemmobacter sp. nov., isolated from poultry manure in Taiwan.</title>
        <authorList>
            <person name="Lin S.-Y."/>
            <person name="Tang Y.-S."/>
            <person name="Young C.-C."/>
        </authorList>
    </citation>
    <scope>NUCLEOTIDE SEQUENCE [LARGE SCALE GENOMIC DNA]</scope>
    <source>
        <strain evidence="2 3">CC-YST710</strain>
    </source>
</reference>
<evidence type="ECO:0000256" key="1">
    <source>
        <dbReference type="SAM" id="SignalP"/>
    </source>
</evidence>
<proteinExistence type="predicted"/>
<feature type="chain" id="PRO_5046504883" evidence="1">
    <location>
        <begin position="24"/>
        <end position="134"/>
    </location>
</feature>
<dbReference type="Proteomes" id="UP001198571">
    <property type="component" value="Unassembled WGS sequence"/>
</dbReference>
<organism evidence="2 3">
    <name type="scientific">Pseudogemmobacter faecipullorum</name>
    <dbReference type="NCBI Taxonomy" id="2755041"/>
    <lineage>
        <taxon>Bacteria</taxon>
        <taxon>Pseudomonadati</taxon>
        <taxon>Pseudomonadota</taxon>
        <taxon>Alphaproteobacteria</taxon>
        <taxon>Rhodobacterales</taxon>
        <taxon>Paracoccaceae</taxon>
        <taxon>Pseudogemmobacter</taxon>
    </lineage>
</organism>
<sequence>MRCLSSCLIAAPLLLGSTLTALAEPDPNPLPLLTGYYVAEGSDCETGNDSSLALVHVAGINPPGQLCTFDTLEAGAEGAWSFTSLCADPEGGEDRSLSGRITIPSPGVFLVEEAAGQAIYSYCLPSRLPPPYNG</sequence>
<evidence type="ECO:0000313" key="3">
    <source>
        <dbReference type="Proteomes" id="UP001198571"/>
    </source>
</evidence>
<name>A0ABS8CKF0_9RHOB</name>
<dbReference type="EMBL" id="JACDXX010000004">
    <property type="protein sequence ID" value="MCB5409635.1"/>
    <property type="molecule type" value="Genomic_DNA"/>
</dbReference>
<gene>
    <name evidence="2" type="ORF">H0485_06415</name>
</gene>
<dbReference type="RefSeq" id="WP_226934537.1">
    <property type="nucleotide sequence ID" value="NZ_JACDXX010000004.1"/>
</dbReference>
<keyword evidence="3" id="KW-1185">Reference proteome</keyword>
<keyword evidence="1" id="KW-0732">Signal</keyword>
<accession>A0ABS8CKF0</accession>
<evidence type="ECO:0000313" key="2">
    <source>
        <dbReference type="EMBL" id="MCB5409635.1"/>
    </source>
</evidence>